<organism evidence="2 3">
    <name type="scientific">Oedothorax gibbosus</name>
    <dbReference type="NCBI Taxonomy" id="931172"/>
    <lineage>
        <taxon>Eukaryota</taxon>
        <taxon>Metazoa</taxon>
        <taxon>Ecdysozoa</taxon>
        <taxon>Arthropoda</taxon>
        <taxon>Chelicerata</taxon>
        <taxon>Arachnida</taxon>
        <taxon>Araneae</taxon>
        <taxon>Araneomorphae</taxon>
        <taxon>Entelegynae</taxon>
        <taxon>Araneoidea</taxon>
        <taxon>Linyphiidae</taxon>
        <taxon>Erigoninae</taxon>
        <taxon>Oedothorax</taxon>
    </lineage>
</organism>
<dbReference type="AlphaFoldDB" id="A0AAV6UW22"/>
<comment type="caution">
    <text evidence="2">The sequence shown here is derived from an EMBL/GenBank/DDBJ whole genome shotgun (WGS) entry which is preliminary data.</text>
</comment>
<proteinExistence type="predicted"/>
<evidence type="ECO:0000256" key="1">
    <source>
        <dbReference type="SAM" id="MobiDB-lite"/>
    </source>
</evidence>
<keyword evidence="3" id="KW-1185">Reference proteome</keyword>
<feature type="region of interest" description="Disordered" evidence="1">
    <location>
        <begin position="1"/>
        <end position="39"/>
    </location>
</feature>
<name>A0AAV6UW22_9ARAC</name>
<protein>
    <submittedName>
        <fullName evidence="2">Uncharacterized protein</fullName>
    </submittedName>
</protein>
<gene>
    <name evidence="2" type="ORF">JTE90_003941</name>
</gene>
<evidence type="ECO:0000313" key="2">
    <source>
        <dbReference type="EMBL" id="KAG8188685.1"/>
    </source>
</evidence>
<dbReference type="EMBL" id="JAFNEN010000233">
    <property type="protein sequence ID" value="KAG8188685.1"/>
    <property type="molecule type" value="Genomic_DNA"/>
</dbReference>
<feature type="compositionally biased region" description="Basic and acidic residues" evidence="1">
    <location>
        <begin position="27"/>
        <end position="39"/>
    </location>
</feature>
<reference evidence="2 3" key="1">
    <citation type="journal article" date="2022" name="Nat. Ecol. Evol.">
        <title>A masculinizing supergene underlies an exaggerated male reproductive morph in a spider.</title>
        <authorList>
            <person name="Hendrickx F."/>
            <person name="De Corte Z."/>
            <person name="Sonet G."/>
            <person name="Van Belleghem S.M."/>
            <person name="Kostlbacher S."/>
            <person name="Vangestel C."/>
        </authorList>
    </citation>
    <scope>NUCLEOTIDE SEQUENCE [LARGE SCALE GENOMIC DNA]</scope>
    <source>
        <strain evidence="2">W744_W776</strain>
    </source>
</reference>
<dbReference type="Proteomes" id="UP000827092">
    <property type="component" value="Unassembled WGS sequence"/>
</dbReference>
<accession>A0AAV6UW22</accession>
<sequence>MKRLQGKHPPSLLSTLKGGGESRGTASRRDLQTQTLDDKAVNQKRFEPMGFILKERRVLVGASGSFEVWAESLGDVADERLVSPAVEQSDFTSGARWCMSLCLPTRCFEVLACQL</sequence>
<evidence type="ECO:0000313" key="3">
    <source>
        <dbReference type="Proteomes" id="UP000827092"/>
    </source>
</evidence>